<dbReference type="Proteomes" id="UP000004995">
    <property type="component" value="Unassembled WGS sequence"/>
</dbReference>
<proteinExistence type="predicted"/>
<keyword evidence="2" id="KW-1185">Reference proteome</keyword>
<dbReference type="EnsemblPlants" id="KQL28935">
    <property type="protein sequence ID" value="KQL28935"/>
    <property type="gene ID" value="SETIT_020358mg"/>
</dbReference>
<protein>
    <submittedName>
        <fullName evidence="1">Uncharacterized protein</fullName>
    </submittedName>
</protein>
<name>K3Z1E0_SETIT</name>
<dbReference type="Gramene" id="KQL28935">
    <property type="protein sequence ID" value="KQL28935"/>
    <property type="gene ID" value="SETIT_020358mg"/>
</dbReference>
<dbReference type="EMBL" id="AGNK02000142">
    <property type="status" value="NOT_ANNOTATED_CDS"/>
    <property type="molecule type" value="Genomic_DNA"/>
</dbReference>
<accession>K3Z1E0</accession>
<dbReference type="AlphaFoldDB" id="K3Z1E0"/>
<evidence type="ECO:0000313" key="1">
    <source>
        <dbReference type="EnsemblPlants" id="KQL28935"/>
    </source>
</evidence>
<evidence type="ECO:0000313" key="2">
    <source>
        <dbReference type="Proteomes" id="UP000004995"/>
    </source>
</evidence>
<dbReference type="HOGENOM" id="CLU_3145283_0_0_1"/>
<organism evidence="1 2">
    <name type="scientific">Setaria italica</name>
    <name type="common">Foxtail millet</name>
    <name type="synonym">Panicum italicum</name>
    <dbReference type="NCBI Taxonomy" id="4555"/>
    <lineage>
        <taxon>Eukaryota</taxon>
        <taxon>Viridiplantae</taxon>
        <taxon>Streptophyta</taxon>
        <taxon>Embryophyta</taxon>
        <taxon>Tracheophyta</taxon>
        <taxon>Spermatophyta</taxon>
        <taxon>Magnoliopsida</taxon>
        <taxon>Liliopsida</taxon>
        <taxon>Poales</taxon>
        <taxon>Poaceae</taxon>
        <taxon>PACMAD clade</taxon>
        <taxon>Panicoideae</taxon>
        <taxon>Panicodae</taxon>
        <taxon>Paniceae</taxon>
        <taxon>Cenchrinae</taxon>
        <taxon>Setaria</taxon>
    </lineage>
</organism>
<dbReference type="InParanoid" id="K3Z1E0"/>
<reference evidence="1" key="2">
    <citation type="submission" date="2018-08" db="UniProtKB">
        <authorList>
            <consortium name="EnsemblPlants"/>
        </authorList>
    </citation>
    <scope>IDENTIFICATION</scope>
    <source>
        <strain evidence="1">Yugu1</strain>
    </source>
</reference>
<reference evidence="2" key="1">
    <citation type="journal article" date="2012" name="Nat. Biotechnol.">
        <title>Reference genome sequence of the model plant Setaria.</title>
        <authorList>
            <person name="Bennetzen J.L."/>
            <person name="Schmutz J."/>
            <person name="Wang H."/>
            <person name="Percifield R."/>
            <person name="Hawkins J."/>
            <person name="Pontaroli A.C."/>
            <person name="Estep M."/>
            <person name="Feng L."/>
            <person name="Vaughn J.N."/>
            <person name="Grimwood J."/>
            <person name="Jenkins J."/>
            <person name="Barry K."/>
            <person name="Lindquist E."/>
            <person name="Hellsten U."/>
            <person name="Deshpande S."/>
            <person name="Wang X."/>
            <person name="Wu X."/>
            <person name="Mitros T."/>
            <person name="Triplett J."/>
            <person name="Yang X."/>
            <person name="Ye C.Y."/>
            <person name="Mauro-Herrera M."/>
            <person name="Wang L."/>
            <person name="Li P."/>
            <person name="Sharma M."/>
            <person name="Sharma R."/>
            <person name="Ronald P.C."/>
            <person name="Panaud O."/>
            <person name="Kellogg E.A."/>
            <person name="Brutnell T.P."/>
            <person name="Doust A.N."/>
            <person name="Tuskan G.A."/>
            <person name="Rokhsar D."/>
            <person name="Devos K.M."/>
        </authorList>
    </citation>
    <scope>NUCLEOTIDE SEQUENCE [LARGE SCALE GENOMIC DNA]</scope>
    <source>
        <strain evidence="2">cv. Yugu1</strain>
    </source>
</reference>
<sequence>MESDTVTRRGIYPLLSNSSGQLHVLVANRAGAHNQPSTNQPTCPSLCAC</sequence>